<sequence>PQSPLYSTVCEACANEKHTEHSQYYLSGNALKVSNLVEGKQENKVSNTDMIQNNGRQNEIYDIDHDEVKMAVKRLQEAMDPFYLDYTTRGNWWQ</sequence>
<feature type="non-terminal residue" evidence="1">
    <location>
        <position position="1"/>
    </location>
</feature>
<keyword evidence="2" id="KW-1185">Reference proteome</keyword>
<protein>
    <submittedName>
        <fullName evidence="1">Uncharacterized protein</fullName>
    </submittedName>
</protein>
<dbReference type="EMBL" id="JAHRHJ020000004">
    <property type="protein sequence ID" value="KAH9319177.1"/>
    <property type="molecule type" value="Genomic_DNA"/>
</dbReference>
<reference evidence="1 2" key="1">
    <citation type="journal article" date="2021" name="Nat. Plants">
        <title>The Taxus genome provides insights into paclitaxel biosynthesis.</title>
        <authorList>
            <person name="Xiong X."/>
            <person name="Gou J."/>
            <person name="Liao Q."/>
            <person name="Li Y."/>
            <person name="Zhou Q."/>
            <person name="Bi G."/>
            <person name="Li C."/>
            <person name="Du R."/>
            <person name="Wang X."/>
            <person name="Sun T."/>
            <person name="Guo L."/>
            <person name="Liang H."/>
            <person name="Lu P."/>
            <person name="Wu Y."/>
            <person name="Zhang Z."/>
            <person name="Ro D.K."/>
            <person name="Shang Y."/>
            <person name="Huang S."/>
            <person name="Yan J."/>
        </authorList>
    </citation>
    <scope>NUCLEOTIDE SEQUENCE [LARGE SCALE GENOMIC DNA]</scope>
    <source>
        <strain evidence="1">Ta-2019</strain>
    </source>
</reference>
<evidence type="ECO:0000313" key="1">
    <source>
        <dbReference type="EMBL" id="KAH9319177.1"/>
    </source>
</evidence>
<gene>
    <name evidence="1" type="ORF">KI387_020946</name>
</gene>
<name>A0AA38LFF0_TAXCH</name>
<dbReference type="Proteomes" id="UP000824469">
    <property type="component" value="Unassembled WGS sequence"/>
</dbReference>
<evidence type="ECO:0000313" key="2">
    <source>
        <dbReference type="Proteomes" id="UP000824469"/>
    </source>
</evidence>
<dbReference type="AlphaFoldDB" id="A0AA38LFF0"/>
<comment type="caution">
    <text evidence="1">The sequence shown here is derived from an EMBL/GenBank/DDBJ whole genome shotgun (WGS) entry which is preliminary data.</text>
</comment>
<accession>A0AA38LFF0</accession>
<feature type="non-terminal residue" evidence="1">
    <location>
        <position position="94"/>
    </location>
</feature>
<proteinExistence type="predicted"/>
<organism evidence="1 2">
    <name type="scientific">Taxus chinensis</name>
    <name type="common">Chinese yew</name>
    <name type="synonym">Taxus wallichiana var. chinensis</name>
    <dbReference type="NCBI Taxonomy" id="29808"/>
    <lineage>
        <taxon>Eukaryota</taxon>
        <taxon>Viridiplantae</taxon>
        <taxon>Streptophyta</taxon>
        <taxon>Embryophyta</taxon>
        <taxon>Tracheophyta</taxon>
        <taxon>Spermatophyta</taxon>
        <taxon>Pinopsida</taxon>
        <taxon>Pinidae</taxon>
        <taxon>Conifers II</taxon>
        <taxon>Cupressales</taxon>
        <taxon>Taxaceae</taxon>
        <taxon>Taxus</taxon>
    </lineage>
</organism>